<keyword evidence="3 6" id="KW-0418">Kinase</keyword>
<feature type="domain" description="Protein kinase" evidence="5">
    <location>
        <begin position="1"/>
        <end position="155"/>
    </location>
</feature>
<dbReference type="KEGG" id="hcu:MUN79_14440"/>
<keyword evidence="7" id="KW-1185">Reference proteome</keyword>
<sequence length="155" mass="16787">MLELIPPEFRILAGPPSFETCTRDVYAPGTRFSLETTLRIARGVASAVAHLHQRGILHGDLYAHNILTSPTGAARLSDFGAASFFDPATAVGAGLQRLEVRAFGCLLEELLAHCEAAEADAEAIRKLRELQQRCVSPLGEARPLLAEIERELAKV</sequence>
<evidence type="ECO:0000256" key="1">
    <source>
        <dbReference type="ARBA" id="ARBA00022679"/>
    </source>
</evidence>
<name>A0A8T9Q0R5_9BACT</name>
<evidence type="ECO:0000259" key="5">
    <source>
        <dbReference type="PROSITE" id="PS50011"/>
    </source>
</evidence>
<dbReference type="EMBL" id="CP095046">
    <property type="protein sequence ID" value="UOQ69991.1"/>
    <property type="molecule type" value="Genomic_DNA"/>
</dbReference>
<evidence type="ECO:0000256" key="3">
    <source>
        <dbReference type="ARBA" id="ARBA00022777"/>
    </source>
</evidence>
<dbReference type="Gene3D" id="1.10.510.10">
    <property type="entry name" value="Transferase(Phosphotransferase) domain 1"/>
    <property type="match status" value="1"/>
</dbReference>
<evidence type="ECO:0000256" key="2">
    <source>
        <dbReference type="ARBA" id="ARBA00022741"/>
    </source>
</evidence>
<dbReference type="RefSeq" id="WP_244673415.1">
    <property type="nucleotide sequence ID" value="NZ_CP095046.1"/>
</dbReference>
<reference evidence="6" key="1">
    <citation type="submission" date="2022-04" db="EMBL/GenBank/DDBJ databases">
        <title>Hymenobacter sp. isolated from the air.</title>
        <authorList>
            <person name="Won M."/>
            <person name="Lee C.-M."/>
            <person name="Woen H.-Y."/>
            <person name="Kwon S.-W."/>
        </authorList>
    </citation>
    <scope>NUCLEOTIDE SEQUENCE</scope>
    <source>
        <strain evidence="6">5116S-3</strain>
    </source>
</reference>
<proteinExistence type="predicted"/>
<gene>
    <name evidence="6" type="ORF">MUN79_14440</name>
</gene>
<dbReference type="InterPro" id="IPR011009">
    <property type="entry name" value="Kinase-like_dom_sf"/>
</dbReference>
<dbReference type="Pfam" id="PF00069">
    <property type="entry name" value="Pkinase"/>
    <property type="match status" value="1"/>
</dbReference>
<dbReference type="AlphaFoldDB" id="A0A8T9Q0R5"/>
<keyword evidence="1" id="KW-0808">Transferase</keyword>
<keyword evidence="4" id="KW-0067">ATP-binding</keyword>
<evidence type="ECO:0000256" key="4">
    <source>
        <dbReference type="ARBA" id="ARBA00022840"/>
    </source>
</evidence>
<dbReference type="SUPFAM" id="SSF56112">
    <property type="entry name" value="Protein kinase-like (PK-like)"/>
    <property type="match status" value="1"/>
</dbReference>
<protein>
    <submittedName>
        <fullName evidence="6">Protein kinase</fullName>
    </submittedName>
</protein>
<dbReference type="GO" id="GO:0004674">
    <property type="term" value="F:protein serine/threonine kinase activity"/>
    <property type="evidence" value="ECO:0007669"/>
    <property type="project" value="TreeGrafter"/>
</dbReference>
<organism evidence="6 7">
    <name type="scientific">Hymenobacter cellulosilyticus</name>
    <dbReference type="NCBI Taxonomy" id="2932248"/>
    <lineage>
        <taxon>Bacteria</taxon>
        <taxon>Pseudomonadati</taxon>
        <taxon>Bacteroidota</taxon>
        <taxon>Cytophagia</taxon>
        <taxon>Cytophagales</taxon>
        <taxon>Hymenobacteraceae</taxon>
        <taxon>Hymenobacter</taxon>
    </lineage>
</organism>
<evidence type="ECO:0000313" key="7">
    <source>
        <dbReference type="Proteomes" id="UP000831796"/>
    </source>
</evidence>
<accession>A0A8T9Q0R5</accession>
<keyword evidence="2" id="KW-0547">Nucleotide-binding</keyword>
<dbReference type="PANTHER" id="PTHR43289:SF33">
    <property type="entry name" value="SERINE_THREONINE KINASE 31"/>
    <property type="match status" value="1"/>
</dbReference>
<dbReference type="GO" id="GO:0005524">
    <property type="term" value="F:ATP binding"/>
    <property type="evidence" value="ECO:0007669"/>
    <property type="project" value="UniProtKB-KW"/>
</dbReference>
<dbReference type="PANTHER" id="PTHR43289">
    <property type="entry name" value="MITOGEN-ACTIVATED PROTEIN KINASE KINASE KINASE 20-RELATED"/>
    <property type="match status" value="1"/>
</dbReference>
<dbReference type="InterPro" id="IPR000719">
    <property type="entry name" value="Prot_kinase_dom"/>
</dbReference>
<dbReference type="PROSITE" id="PS50011">
    <property type="entry name" value="PROTEIN_KINASE_DOM"/>
    <property type="match status" value="1"/>
</dbReference>
<dbReference type="Proteomes" id="UP000831796">
    <property type="component" value="Chromosome"/>
</dbReference>
<evidence type="ECO:0000313" key="6">
    <source>
        <dbReference type="EMBL" id="UOQ69991.1"/>
    </source>
</evidence>